<gene>
    <name evidence="2" type="ORF">F4560_001496</name>
</gene>
<feature type="domain" description="AB hydrolase-1" evidence="1">
    <location>
        <begin position="42"/>
        <end position="235"/>
    </location>
</feature>
<dbReference type="Pfam" id="PF12697">
    <property type="entry name" value="Abhydrolase_6"/>
    <property type="match status" value="1"/>
</dbReference>
<dbReference type="RefSeq" id="WP_184917942.1">
    <property type="nucleotide sequence ID" value="NZ_JACHMO010000001.1"/>
</dbReference>
<sequence length="255" mass="26683">MGTVTSKDGTTIGFSRVGDGPSVVLVDAACCFRGSGPMPAVAEALTGYTAFTYDRRGRGESGDLPPYAISREVEDLAAVVEAAGGSTFVYGFSSGAVLALHAAAAGVPITALALLEPPLSFEEHSGPDVRDEINALVAAGRRGDAMIHFQVACGVPEEFTAGMRQSPGWPALEALAHTTVYDLTITATPPDLASIEVPTLVLDSRSSDERLRGWADGVAERLPNARRRTLDGEWHGIAPDVLAPVLTDHFSHSQA</sequence>
<protein>
    <recommendedName>
        <fullName evidence="1">AB hydrolase-1 domain-containing protein</fullName>
    </recommendedName>
</protein>
<name>A0A7W9HGV3_9PSEU</name>
<organism evidence="2 3">
    <name type="scientific">Saccharothrix ecbatanensis</name>
    <dbReference type="NCBI Taxonomy" id="1105145"/>
    <lineage>
        <taxon>Bacteria</taxon>
        <taxon>Bacillati</taxon>
        <taxon>Actinomycetota</taxon>
        <taxon>Actinomycetes</taxon>
        <taxon>Pseudonocardiales</taxon>
        <taxon>Pseudonocardiaceae</taxon>
        <taxon>Saccharothrix</taxon>
    </lineage>
</organism>
<dbReference type="AlphaFoldDB" id="A0A7W9HGV3"/>
<evidence type="ECO:0000313" key="2">
    <source>
        <dbReference type="EMBL" id="MBB5801728.1"/>
    </source>
</evidence>
<evidence type="ECO:0000259" key="1">
    <source>
        <dbReference type="Pfam" id="PF12697"/>
    </source>
</evidence>
<dbReference type="Gene3D" id="3.40.50.1820">
    <property type="entry name" value="alpha/beta hydrolase"/>
    <property type="match status" value="1"/>
</dbReference>
<keyword evidence="3" id="KW-1185">Reference proteome</keyword>
<dbReference type="EMBL" id="JACHMO010000001">
    <property type="protein sequence ID" value="MBB5801728.1"/>
    <property type="molecule type" value="Genomic_DNA"/>
</dbReference>
<comment type="caution">
    <text evidence="2">The sequence shown here is derived from an EMBL/GenBank/DDBJ whole genome shotgun (WGS) entry which is preliminary data.</text>
</comment>
<dbReference type="GO" id="GO:0003824">
    <property type="term" value="F:catalytic activity"/>
    <property type="evidence" value="ECO:0007669"/>
    <property type="project" value="UniProtKB-ARBA"/>
</dbReference>
<dbReference type="Proteomes" id="UP000552097">
    <property type="component" value="Unassembled WGS sequence"/>
</dbReference>
<evidence type="ECO:0000313" key="3">
    <source>
        <dbReference type="Proteomes" id="UP000552097"/>
    </source>
</evidence>
<dbReference type="InterPro" id="IPR029058">
    <property type="entry name" value="AB_hydrolase_fold"/>
</dbReference>
<dbReference type="SUPFAM" id="SSF53474">
    <property type="entry name" value="alpha/beta-Hydrolases"/>
    <property type="match status" value="1"/>
</dbReference>
<accession>A0A7W9HGV3</accession>
<reference evidence="2 3" key="1">
    <citation type="submission" date="2020-08" db="EMBL/GenBank/DDBJ databases">
        <title>Sequencing the genomes of 1000 actinobacteria strains.</title>
        <authorList>
            <person name="Klenk H.-P."/>
        </authorList>
    </citation>
    <scope>NUCLEOTIDE SEQUENCE [LARGE SCALE GENOMIC DNA]</scope>
    <source>
        <strain evidence="2 3">DSM 45486</strain>
    </source>
</reference>
<dbReference type="InterPro" id="IPR000073">
    <property type="entry name" value="AB_hydrolase_1"/>
</dbReference>
<proteinExistence type="predicted"/>